<feature type="transmembrane region" description="Helical" evidence="3">
    <location>
        <begin position="18"/>
        <end position="37"/>
    </location>
</feature>
<feature type="transmembrane region" description="Helical" evidence="3">
    <location>
        <begin position="93"/>
        <end position="109"/>
    </location>
</feature>
<keyword evidence="3" id="KW-0812">Transmembrane</keyword>
<sequence length="493" mass="55072">MKTIEEIKKEDLTRKNSLVVKATFVSVLLAAVVDIAMKKELAVILSIIIGGLIGVAIVGGLHYFRKFTTFIPYLAIIIVTSVLFIIMESSVSPTAYYLLFFVLATGAIYMDRKVLWLASSLGFLVITLFTWLHHETLPLESKNYVTIYLLYLLVTILLSFQLSIAKKLSENIVSAQEETEQLLIRDREIRQTVEESTYNLSHLIDHVKNKSHENFQVTQEMNTSISEIASGIQTQSDSIIEISQSLENSNKVVNDTSILVNKLHTDAVNAEKVTDSGEKLVFKLKNDLSVSYEDMQQVHSHITSLSSLVKETSQFAKSIQEIAEQTNLLALNASIEAARAGESGKGFAVVAEEVRKLADITRKTATQITDNLNNVITDTDLTKENVTRTGQKITDNLQLAVDTEQAFLKIQETFYRLKEDITQYDSLTQEILNSSNFIQEAINDFSSVIEQASASLQELSSTVGVQTTQHEDLFHSVTNAHQSVENLVKLQQK</sequence>
<evidence type="ECO:0000256" key="3">
    <source>
        <dbReference type="SAM" id="Phobius"/>
    </source>
</evidence>
<dbReference type="SUPFAM" id="SSF58104">
    <property type="entry name" value="Methyl-accepting chemotaxis protein (MCP) signaling domain"/>
    <property type="match status" value="1"/>
</dbReference>
<keyword evidence="3" id="KW-1133">Transmembrane helix</keyword>
<dbReference type="RefSeq" id="WP_389362488.1">
    <property type="nucleotide sequence ID" value="NZ_JBIACK010000010.1"/>
</dbReference>
<feature type="transmembrane region" description="Helical" evidence="3">
    <location>
        <begin position="70"/>
        <end position="87"/>
    </location>
</feature>
<feature type="transmembrane region" description="Helical" evidence="3">
    <location>
        <begin position="43"/>
        <end position="63"/>
    </location>
</feature>
<evidence type="ECO:0000313" key="6">
    <source>
        <dbReference type="Proteomes" id="UP001601059"/>
    </source>
</evidence>
<dbReference type="Proteomes" id="UP001601059">
    <property type="component" value="Unassembled WGS sequence"/>
</dbReference>
<gene>
    <name evidence="5" type="ORF">ACFYKX_18160</name>
</gene>
<organism evidence="5 6">
    <name type="scientific">Cytobacillus spartinae</name>
    <dbReference type="NCBI Taxonomy" id="3299023"/>
    <lineage>
        <taxon>Bacteria</taxon>
        <taxon>Bacillati</taxon>
        <taxon>Bacillota</taxon>
        <taxon>Bacilli</taxon>
        <taxon>Bacillales</taxon>
        <taxon>Bacillaceae</taxon>
        <taxon>Cytobacillus</taxon>
    </lineage>
</organism>
<dbReference type="PROSITE" id="PS50111">
    <property type="entry name" value="CHEMOTAXIS_TRANSDUC_2"/>
    <property type="match status" value="1"/>
</dbReference>
<dbReference type="Pfam" id="PF00015">
    <property type="entry name" value="MCPsignal"/>
    <property type="match status" value="1"/>
</dbReference>
<dbReference type="SMART" id="SM00283">
    <property type="entry name" value="MA"/>
    <property type="match status" value="1"/>
</dbReference>
<feature type="domain" description="Methyl-accepting transducer" evidence="4">
    <location>
        <begin position="210"/>
        <end position="460"/>
    </location>
</feature>
<proteinExistence type="predicted"/>
<reference evidence="5 6" key="1">
    <citation type="submission" date="2024-08" db="EMBL/GenBank/DDBJ databases">
        <title>Two novel Cytobacillus novel species.</title>
        <authorList>
            <person name="Liu G."/>
        </authorList>
    </citation>
    <scope>NUCLEOTIDE SEQUENCE [LARGE SCALE GENOMIC DNA]</scope>
    <source>
        <strain evidence="5 6">FJAT-54145</strain>
    </source>
</reference>
<dbReference type="Gene3D" id="1.10.287.950">
    <property type="entry name" value="Methyl-accepting chemotaxis protein"/>
    <property type="match status" value="1"/>
</dbReference>
<dbReference type="PANTHER" id="PTHR32089">
    <property type="entry name" value="METHYL-ACCEPTING CHEMOTAXIS PROTEIN MCPB"/>
    <property type="match status" value="1"/>
</dbReference>
<feature type="transmembrane region" description="Helical" evidence="3">
    <location>
        <begin position="144"/>
        <end position="164"/>
    </location>
</feature>
<feature type="transmembrane region" description="Helical" evidence="3">
    <location>
        <begin position="114"/>
        <end position="132"/>
    </location>
</feature>
<dbReference type="InterPro" id="IPR004089">
    <property type="entry name" value="MCPsignal_dom"/>
</dbReference>
<evidence type="ECO:0000259" key="4">
    <source>
        <dbReference type="PROSITE" id="PS50111"/>
    </source>
</evidence>
<evidence type="ECO:0000256" key="1">
    <source>
        <dbReference type="ARBA" id="ARBA00023224"/>
    </source>
</evidence>
<keyword evidence="3" id="KW-0472">Membrane</keyword>
<keyword evidence="1 2" id="KW-0807">Transducer</keyword>
<name>A0ABW6KI31_9BACI</name>
<accession>A0ABW6KI31</accession>
<keyword evidence="6" id="KW-1185">Reference proteome</keyword>
<evidence type="ECO:0000256" key="2">
    <source>
        <dbReference type="PROSITE-ProRule" id="PRU00284"/>
    </source>
</evidence>
<dbReference type="EMBL" id="JBIACK010000010">
    <property type="protein sequence ID" value="MFE8702525.1"/>
    <property type="molecule type" value="Genomic_DNA"/>
</dbReference>
<comment type="caution">
    <text evidence="5">The sequence shown here is derived from an EMBL/GenBank/DDBJ whole genome shotgun (WGS) entry which is preliminary data.</text>
</comment>
<evidence type="ECO:0000313" key="5">
    <source>
        <dbReference type="EMBL" id="MFE8702525.1"/>
    </source>
</evidence>
<protein>
    <submittedName>
        <fullName evidence="5">Methyl-accepting chemotaxis protein</fullName>
    </submittedName>
</protein>
<dbReference type="PANTHER" id="PTHR32089:SF112">
    <property type="entry name" value="LYSOZYME-LIKE PROTEIN-RELATED"/>
    <property type="match status" value="1"/>
</dbReference>